<name>A0ABV6RN98_9GAMM</name>
<comment type="caution">
    <text evidence="2">The sequence shown here is derived from an EMBL/GenBank/DDBJ whole genome shotgun (WGS) entry which is preliminary data.</text>
</comment>
<dbReference type="Proteomes" id="UP001589896">
    <property type="component" value="Unassembled WGS sequence"/>
</dbReference>
<organism evidence="2 3">
    <name type="scientific">Lysobacter korlensis</name>
    <dbReference type="NCBI Taxonomy" id="553636"/>
    <lineage>
        <taxon>Bacteria</taxon>
        <taxon>Pseudomonadati</taxon>
        <taxon>Pseudomonadota</taxon>
        <taxon>Gammaproteobacteria</taxon>
        <taxon>Lysobacterales</taxon>
        <taxon>Lysobacteraceae</taxon>
        <taxon>Lysobacter</taxon>
    </lineage>
</organism>
<keyword evidence="1" id="KW-0812">Transmembrane</keyword>
<protein>
    <submittedName>
        <fullName evidence="2">Uncharacterized protein</fullName>
    </submittedName>
</protein>
<evidence type="ECO:0000313" key="3">
    <source>
        <dbReference type="Proteomes" id="UP001589896"/>
    </source>
</evidence>
<keyword evidence="1" id="KW-0472">Membrane</keyword>
<feature type="transmembrane region" description="Helical" evidence="1">
    <location>
        <begin position="6"/>
        <end position="25"/>
    </location>
</feature>
<dbReference type="EMBL" id="JBHLTG010000002">
    <property type="protein sequence ID" value="MFC0678470.1"/>
    <property type="molecule type" value="Genomic_DNA"/>
</dbReference>
<proteinExistence type="predicted"/>
<gene>
    <name evidence="2" type="ORF">ACFFGH_11535</name>
</gene>
<evidence type="ECO:0000256" key="1">
    <source>
        <dbReference type="SAM" id="Phobius"/>
    </source>
</evidence>
<keyword evidence="1" id="KW-1133">Transmembrane helix</keyword>
<accession>A0ABV6RN98</accession>
<reference evidence="2 3" key="1">
    <citation type="submission" date="2024-09" db="EMBL/GenBank/DDBJ databases">
        <authorList>
            <person name="Sun Q."/>
            <person name="Mori K."/>
        </authorList>
    </citation>
    <scope>NUCLEOTIDE SEQUENCE [LARGE SCALE GENOMIC DNA]</scope>
    <source>
        <strain evidence="2 3">KCTC 23076</strain>
    </source>
</reference>
<keyword evidence="3" id="KW-1185">Reference proteome</keyword>
<evidence type="ECO:0000313" key="2">
    <source>
        <dbReference type="EMBL" id="MFC0678470.1"/>
    </source>
</evidence>
<feature type="transmembrane region" description="Helical" evidence="1">
    <location>
        <begin position="32"/>
        <end position="53"/>
    </location>
</feature>
<sequence length="57" mass="6283">MNILAYVVFAILFFGSWLLFGYAFVLPYPLNLGMFLGGIVLASASLMIPFHVLGKLD</sequence>
<dbReference type="RefSeq" id="WP_386668355.1">
    <property type="nucleotide sequence ID" value="NZ_JBHLTG010000002.1"/>
</dbReference>